<keyword evidence="5 14" id="KW-0169">Cobalamin biosynthesis</keyword>
<evidence type="ECO:0000256" key="7">
    <source>
        <dbReference type="ARBA" id="ARBA00022741"/>
    </source>
</evidence>
<evidence type="ECO:0000256" key="4">
    <source>
        <dbReference type="ARBA" id="ARBA00020963"/>
    </source>
</evidence>
<dbReference type="GO" id="GO:0008817">
    <property type="term" value="F:corrinoid adenosyltransferase activity"/>
    <property type="evidence" value="ECO:0007669"/>
    <property type="project" value="UniProtKB-UniRule"/>
</dbReference>
<evidence type="ECO:0000259" key="15">
    <source>
        <dbReference type="Pfam" id="PF01923"/>
    </source>
</evidence>
<evidence type="ECO:0000256" key="12">
    <source>
        <dbReference type="ARBA" id="ARBA00048555"/>
    </source>
</evidence>
<dbReference type="GO" id="GO:0009236">
    <property type="term" value="P:cobalamin biosynthetic process"/>
    <property type="evidence" value="ECO:0007669"/>
    <property type="project" value="UniProtKB-UniRule"/>
</dbReference>
<dbReference type="Pfam" id="PF01923">
    <property type="entry name" value="Cob_adeno_trans"/>
    <property type="match status" value="1"/>
</dbReference>
<evidence type="ECO:0000256" key="10">
    <source>
        <dbReference type="ARBA" id="ARBA00033334"/>
    </source>
</evidence>
<evidence type="ECO:0000256" key="5">
    <source>
        <dbReference type="ARBA" id="ARBA00022573"/>
    </source>
</evidence>
<dbReference type="InterPro" id="IPR016030">
    <property type="entry name" value="CblAdoTrfase-like"/>
</dbReference>
<evidence type="ECO:0000256" key="3">
    <source>
        <dbReference type="ARBA" id="ARBA00012454"/>
    </source>
</evidence>
<sequence length="185" mass="21076">MKLKIYTGVGDKGQTKQVTGHMVPKYDLQIETLGQIDELESWLGVTCASLSIKNKQLEPNIKHLQRKLYELQADIAIKRHHNIQDKDVDILEKKIDELNNETPEIKAFILPGGQQTGANLQYARTLARKAERTAAKLNDTQQTLAESELKFMNRLSDYLFVLARYANFMDGYEDVCAKSKNSFSK</sequence>
<dbReference type="GeneID" id="95350317"/>
<dbReference type="UniPathway" id="UPA00148">
    <property type="reaction ID" value="UER00233"/>
</dbReference>
<dbReference type="PANTHER" id="PTHR12213">
    <property type="entry name" value="CORRINOID ADENOSYLTRANSFERASE"/>
    <property type="match status" value="1"/>
</dbReference>
<evidence type="ECO:0000256" key="11">
    <source>
        <dbReference type="ARBA" id="ARBA00033354"/>
    </source>
</evidence>
<evidence type="ECO:0000256" key="14">
    <source>
        <dbReference type="RuleBase" id="RU366026"/>
    </source>
</evidence>
<dbReference type="GO" id="GO:0005524">
    <property type="term" value="F:ATP binding"/>
    <property type="evidence" value="ECO:0007669"/>
    <property type="project" value="UniProtKB-UniRule"/>
</dbReference>
<evidence type="ECO:0000256" key="2">
    <source>
        <dbReference type="ARBA" id="ARBA00007487"/>
    </source>
</evidence>
<comment type="catalytic activity">
    <reaction evidence="12 14">
        <text>2 cob(II)yrinate a,c diamide + reduced [electron-transfer flavoprotein] + 2 ATP = 2 adenosylcob(III)yrinate a,c-diamide + 2 triphosphate + oxidized [electron-transfer flavoprotein] + 3 H(+)</text>
        <dbReference type="Rhea" id="RHEA:11528"/>
        <dbReference type="Rhea" id="RHEA-COMP:10685"/>
        <dbReference type="Rhea" id="RHEA-COMP:10686"/>
        <dbReference type="ChEBI" id="CHEBI:15378"/>
        <dbReference type="ChEBI" id="CHEBI:18036"/>
        <dbReference type="ChEBI" id="CHEBI:30616"/>
        <dbReference type="ChEBI" id="CHEBI:57692"/>
        <dbReference type="ChEBI" id="CHEBI:58307"/>
        <dbReference type="ChEBI" id="CHEBI:58503"/>
        <dbReference type="ChEBI" id="CHEBI:58537"/>
        <dbReference type="EC" id="2.5.1.17"/>
    </reaction>
</comment>
<gene>
    <name evidence="16" type="ORF">LAC1533_2225</name>
</gene>
<evidence type="ECO:0000256" key="13">
    <source>
        <dbReference type="ARBA" id="ARBA00048692"/>
    </source>
</evidence>
<evidence type="ECO:0000256" key="1">
    <source>
        <dbReference type="ARBA" id="ARBA00005121"/>
    </source>
</evidence>
<dbReference type="PANTHER" id="PTHR12213:SF0">
    <property type="entry name" value="CORRINOID ADENOSYLTRANSFERASE MMAB"/>
    <property type="match status" value="1"/>
</dbReference>
<dbReference type="AlphaFoldDB" id="A0A1K1KRV8"/>
<accession>A0A1K1KRV8</accession>
<dbReference type="NCBIfam" id="TIGR00636">
    <property type="entry name" value="PduO_Nterm"/>
    <property type="match status" value="1"/>
</dbReference>
<feature type="domain" description="Cobalamin adenosyltransferase-like" evidence="15">
    <location>
        <begin position="5"/>
        <end position="166"/>
    </location>
</feature>
<comment type="similarity">
    <text evidence="2 14">Belongs to the Cob(I)alamin adenosyltransferase family.</text>
</comment>
<dbReference type="Gene3D" id="1.20.1200.10">
    <property type="entry name" value="Cobalamin adenosyltransferase-like"/>
    <property type="match status" value="1"/>
</dbReference>
<keyword evidence="6 14" id="KW-0808">Transferase</keyword>
<dbReference type="EC" id="2.5.1.17" evidence="3 14"/>
<evidence type="ECO:0000313" key="17">
    <source>
        <dbReference type="Proteomes" id="UP000190935"/>
    </source>
</evidence>
<keyword evidence="8 14" id="KW-0067">ATP-binding</keyword>
<dbReference type="InterPro" id="IPR036451">
    <property type="entry name" value="CblAdoTrfase-like_sf"/>
</dbReference>
<organism evidence="16 17">
    <name type="scientific">Ligilactobacillus acidipiscis</name>
    <dbReference type="NCBI Taxonomy" id="89059"/>
    <lineage>
        <taxon>Bacteria</taxon>
        <taxon>Bacillati</taxon>
        <taxon>Bacillota</taxon>
        <taxon>Bacilli</taxon>
        <taxon>Lactobacillales</taxon>
        <taxon>Lactobacillaceae</taxon>
        <taxon>Ligilactobacillus</taxon>
    </lineage>
</organism>
<dbReference type="SUPFAM" id="SSF89028">
    <property type="entry name" value="Cobalamin adenosyltransferase-like"/>
    <property type="match status" value="1"/>
</dbReference>
<dbReference type="RefSeq" id="WP_079579567.1">
    <property type="nucleotide sequence ID" value="NZ_LT630287.1"/>
</dbReference>
<name>A0A1K1KRV8_9LACO</name>
<dbReference type="InterPro" id="IPR029499">
    <property type="entry name" value="PduO-typ"/>
</dbReference>
<comment type="pathway">
    <text evidence="1 14">Cofactor biosynthesis; adenosylcobalamin biosynthesis; adenosylcobalamin from cob(II)yrinate a,c-diamide: step 2/7.</text>
</comment>
<comment type="catalytic activity">
    <reaction evidence="13 14">
        <text>2 cob(II)alamin + reduced [electron-transfer flavoprotein] + 2 ATP = 2 adenosylcob(III)alamin + 2 triphosphate + oxidized [electron-transfer flavoprotein] + 3 H(+)</text>
        <dbReference type="Rhea" id="RHEA:28671"/>
        <dbReference type="Rhea" id="RHEA-COMP:10685"/>
        <dbReference type="Rhea" id="RHEA-COMP:10686"/>
        <dbReference type="ChEBI" id="CHEBI:15378"/>
        <dbReference type="ChEBI" id="CHEBI:16304"/>
        <dbReference type="ChEBI" id="CHEBI:18036"/>
        <dbReference type="ChEBI" id="CHEBI:18408"/>
        <dbReference type="ChEBI" id="CHEBI:30616"/>
        <dbReference type="ChEBI" id="CHEBI:57692"/>
        <dbReference type="ChEBI" id="CHEBI:58307"/>
        <dbReference type="EC" id="2.5.1.17"/>
    </reaction>
</comment>
<proteinExistence type="inferred from homology"/>
<dbReference type="Proteomes" id="UP000190935">
    <property type="component" value="Chromosome I"/>
</dbReference>
<protein>
    <recommendedName>
        <fullName evidence="4 14">Corrinoid adenosyltransferase</fullName>
        <ecNumber evidence="3 14">2.5.1.17</ecNumber>
    </recommendedName>
    <alternativeName>
        <fullName evidence="9 14">Cob(II)alamin adenosyltransferase</fullName>
    </alternativeName>
    <alternativeName>
        <fullName evidence="11 14">Cob(II)yrinic acid a,c-diamide adenosyltransferase</fullName>
    </alternativeName>
    <alternativeName>
        <fullName evidence="10 14">Cobinamide/cobalamin adenosyltransferase</fullName>
    </alternativeName>
</protein>
<keyword evidence="7 14" id="KW-0547">Nucleotide-binding</keyword>
<evidence type="ECO:0000313" key="16">
    <source>
        <dbReference type="EMBL" id="SFV41650.1"/>
    </source>
</evidence>
<evidence type="ECO:0000256" key="8">
    <source>
        <dbReference type="ARBA" id="ARBA00022840"/>
    </source>
</evidence>
<reference evidence="17" key="1">
    <citation type="submission" date="2016-11" db="EMBL/GenBank/DDBJ databases">
        <authorList>
            <person name="Papadimitriou K."/>
        </authorList>
    </citation>
    <scope>NUCLEOTIDE SEQUENCE [LARGE SCALE GENOMIC DNA]</scope>
    <source>
        <strain evidence="17">ACA-DC 1533</strain>
    </source>
</reference>
<evidence type="ECO:0000256" key="6">
    <source>
        <dbReference type="ARBA" id="ARBA00022679"/>
    </source>
</evidence>
<evidence type="ECO:0000256" key="9">
    <source>
        <dbReference type="ARBA" id="ARBA00031529"/>
    </source>
</evidence>
<dbReference type="KEGG" id="laca:LAC1533_2225"/>
<dbReference type="EMBL" id="LT630287">
    <property type="protein sequence ID" value="SFV41650.1"/>
    <property type="molecule type" value="Genomic_DNA"/>
</dbReference>